<comment type="caution">
    <text evidence="1">The sequence shown here is derived from an EMBL/GenBank/DDBJ whole genome shotgun (WGS) entry which is preliminary data.</text>
</comment>
<accession>A0A7W3MTL5</accession>
<evidence type="ECO:0000313" key="2">
    <source>
        <dbReference type="Proteomes" id="UP000539313"/>
    </source>
</evidence>
<keyword evidence="2" id="KW-1185">Reference proteome</keyword>
<gene>
    <name evidence="1" type="ORF">HNR21_000509</name>
</gene>
<protein>
    <submittedName>
        <fullName evidence="1">Uncharacterized protein</fullName>
    </submittedName>
</protein>
<dbReference type="EMBL" id="JACJII010000001">
    <property type="protein sequence ID" value="MBA9001627.1"/>
    <property type="molecule type" value="Genomic_DNA"/>
</dbReference>
<organism evidence="1 2">
    <name type="scientific">Thermomonospora cellulosilytica</name>
    <dbReference type="NCBI Taxonomy" id="1411118"/>
    <lineage>
        <taxon>Bacteria</taxon>
        <taxon>Bacillati</taxon>
        <taxon>Actinomycetota</taxon>
        <taxon>Actinomycetes</taxon>
        <taxon>Streptosporangiales</taxon>
        <taxon>Thermomonosporaceae</taxon>
        <taxon>Thermomonospora</taxon>
    </lineage>
</organism>
<sequence length="209" mass="23086">MTTPRGSATRGPDVTPSAGRAALGRVIARGRAREATERCELCGLDVPERHAHVLDEEREELLCACRACALLFERDAAARGQYRLVPDRRVRLTGLTPAELGVPVGLAFFVVRPDGTVSAHYPSPLGATRFELDPRVWERVVAECDVLRTLRPSVEALLINTARGADEQWLVPIDDCHRLVSVVRGHWQGLSGGTRVWKEVAEFFARLDD</sequence>
<dbReference type="AlphaFoldDB" id="A0A7W3MTL5"/>
<reference evidence="1 2" key="1">
    <citation type="submission" date="2020-08" db="EMBL/GenBank/DDBJ databases">
        <title>Sequencing the genomes of 1000 actinobacteria strains.</title>
        <authorList>
            <person name="Klenk H.-P."/>
        </authorList>
    </citation>
    <scope>NUCLEOTIDE SEQUENCE [LARGE SCALE GENOMIC DNA]</scope>
    <source>
        <strain evidence="1 2">DSM 45823</strain>
    </source>
</reference>
<dbReference type="Pfam" id="PF19372">
    <property type="entry name" value="DUF5947"/>
    <property type="match status" value="1"/>
</dbReference>
<dbReference type="RefSeq" id="WP_220500015.1">
    <property type="nucleotide sequence ID" value="NZ_JACJII010000001.1"/>
</dbReference>
<dbReference type="Proteomes" id="UP000539313">
    <property type="component" value="Unassembled WGS sequence"/>
</dbReference>
<name>A0A7W3MTL5_9ACTN</name>
<dbReference type="InterPro" id="IPR045991">
    <property type="entry name" value="DUF5947"/>
</dbReference>
<proteinExistence type="predicted"/>
<evidence type="ECO:0000313" key="1">
    <source>
        <dbReference type="EMBL" id="MBA9001627.1"/>
    </source>
</evidence>